<gene>
    <name evidence="5" type="ORF">GKE01_20670</name>
</gene>
<evidence type="ECO:0000313" key="5">
    <source>
        <dbReference type="EMBL" id="MRY13853.1"/>
    </source>
</evidence>
<dbReference type="SMART" id="SM00411">
    <property type="entry name" value="BHL"/>
    <property type="match status" value="1"/>
</dbReference>
<dbReference type="RefSeq" id="WP_010803352.1">
    <property type="nucleotide sequence ID" value="NZ_CAJSYT010000026.1"/>
</dbReference>
<evidence type="ECO:0000256" key="2">
    <source>
        <dbReference type="ARBA" id="ARBA00023067"/>
    </source>
</evidence>
<evidence type="ECO:0000256" key="3">
    <source>
        <dbReference type="ARBA" id="ARBA00023125"/>
    </source>
</evidence>
<proteinExistence type="inferred from homology"/>
<dbReference type="CDD" id="cd13832">
    <property type="entry name" value="IHF"/>
    <property type="match status" value="1"/>
</dbReference>
<dbReference type="GO" id="GO:0003677">
    <property type="term" value="F:DNA binding"/>
    <property type="evidence" value="ECO:0007669"/>
    <property type="project" value="UniProtKB-KW"/>
</dbReference>
<dbReference type="GO" id="GO:0030527">
    <property type="term" value="F:structural constituent of chromatin"/>
    <property type="evidence" value="ECO:0007669"/>
    <property type="project" value="InterPro"/>
</dbReference>
<dbReference type="GO" id="GO:0030261">
    <property type="term" value="P:chromosome condensation"/>
    <property type="evidence" value="ECO:0007669"/>
    <property type="project" value="UniProtKB-KW"/>
</dbReference>
<dbReference type="PANTHER" id="PTHR33175">
    <property type="entry name" value="DNA-BINDING PROTEIN HU"/>
    <property type="match status" value="1"/>
</dbReference>
<accession>A0A6G1ZIQ9</accession>
<dbReference type="PRINTS" id="PR01727">
    <property type="entry name" value="DNABINDINGHU"/>
</dbReference>
<dbReference type="SUPFAM" id="SSF47729">
    <property type="entry name" value="IHF-like DNA-binding proteins"/>
    <property type="match status" value="1"/>
</dbReference>
<dbReference type="InterPro" id="IPR000119">
    <property type="entry name" value="Hist_DNA-bd"/>
</dbReference>
<protein>
    <submittedName>
        <fullName evidence="5">HU family DNA-binding protein</fullName>
    </submittedName>
</protein>
<name>A0A6G1ZIQ9_9BACT</name>
<sequence>MNKADLVNKLAMKMHITQSQSREFLNTFQEMVTEAIKQDTSVMLQGFGCFTPWIQREREGRNPKTGISCVIPPRTSVKFKPGKFFLRDLNSSK</sequence>
<evidence type="ECO:0000256" key="4">
    <source>
        <dbReference type="RuleBase" id="RU003939"/>
    </source>
</evidence>
<comment type="caution">
    <text evidence="5">The sequence shown here is derived from an EMBL/GenBank/DDBJ whole genome shotgun (WGS) entry which is preliminary data.</text>
</comment>
<reference evidence="5" key="1">
    <citation type="journal article" date="2019" name="Nat. Med.">
        <title>A library of human gut bacterial isolates paired with longitudinal multiomics data enables mechanistic microbiome research.</title>
        <authorList>
            <person name="Poyet M."/>
            <person name="Groussin M."/>
            <person name="Gibbons S.M."/>
            <person name="Avila-Pacheco J."/>
            <person name="Jiang X."/>
            <person name="Kearney S.M."/>
            <person name="Perrotta A.R."/>
            <person name="Berdy B."/>
            <person name="Zhao S."/>
            <person name="Lieberman T.D."/>
            <person name="Swanson P.K."/>
            <person name="Smith M."/>
            <person name="Roesemann S."/>
            <person name="Alexander J.E."/>
            <person name="Rich S.A."/>
            <person name="Livny J."/>
            <person name="Vlamakis H."/>
            <person name="Clish C."/>
            <person name="Bullock K."/>
            <person name="Deik A."/>
            <person name="Scott J."/>
            <person name="Pierce K.A."/>
            <person name="Xavier R.J."/>
            <person name="Alm E.J."/>
        </authorList>
    </citation>
    <scope>NUCLEOTIDE SEQUENCE</scope>
    <source>
        <strain evidence="5">BIOML-A4</strain>
    </source>
</reference>
<dbReference type="InterPro" id="IPR010992">
    <property type="entry name" value="IHF-like_DNA-bd_dom_sf"/>
</dbReference>
<evidence type="ECO:0000256" key="1">
    <source>
        <dbReference type="ARBA" id="ARBA00010529"/>
    </source>
</evidence>
<dbReference type="PROSITE" id="PS00045">
    <property type="entry name" value="HISTONE_LIKE"/>
    <property type="match status" value="1"/>
</dbReference>
<organism evidence="5">
    <name type="scientific">Parabacteroides goldsteinii</name>
    <dbReference type="NCBI Taxonomy" id="328812"/>
    <lineage>
        <taxon>Bacteria</taxon>
        <taxon>Pseudomonadati</taxon>
        <taxon>Bacteroidota</taxon>
        <taxon>Bacteroidia</taxon>
        <taxon>Bacteroidales</taxon>
        <taxon>Tannerellaceae</taxon>
        <taxon>Parabacteroides</taxon>
    </lineage>
</organism>
<comment type="similarity">
    <text evidence="1 4">Belongs to the bacterial histone-like protein family.</text>
</comment>
<keyword evidence="2" id="KW-0226">DNA condensation</keyword>
<dbReference type="PANTHER" id="PTHR33175:SF3">
    <property type="entry name" value="DNA-BINDING PROTEIN HU-BETA"/>
    <property type="match status" value="1"/>
</dbReference>
<dbReference type="EMBL" id="WKLP01000036">
    <property type="protein sequence ID" value="MRY13853.1"/>
    <property type="molecule type" value="Genomic_DNA"/>
</dbReference>
<keyword evidence="3 5" id="KW-0238">DNA-binding</keyword>
<dbReference type="Gene3D" id="4.10.520.10">
    <property type="entry name" value="IHF-like DNA-binding proteins"/>
    <property type="match status" value="1"/>
</dbReference>
<dbReference type="AlphaFoldDB" id="A0A6G1ZIQ9"/>
<dbReference type="InterPro" id="IPR020816">
    <property type="entry name" value="Histone-like_DNA-bd_CS"/>
</dbReference>
<dbReference type="Pfam" id="PF00216">
    <property type="entry name" value="Bac_DNA_binding"/>
    <property type="match status" value="1"/>
</dbReference>